<keyword evidence="1" id="KW-0732">Signal</keyword>
<feature type="signal peptide" evidence="1">
    <location>
        <begin position="1"/>
        <end position="21"/>
    </location>
</feature>
<reference evidence="2" key="1">
    <citation type="submission" date="2023-02" db="EMBL/GenBank/DDBJ databases">
        <title>Isolation, identification, and genome analysis of Vibrio campbellii in the Penaeus vannamei larvae stage.</title>
        <authorList>
            <person name="Huang T."/>
            <person name="Zhang B."/>
        </authorList>
    </citation>
    <scope>NUCLEOTIDE SEQUENCE</scope>
    <source>
        <strain evidence="2">20220413_1</strain>
    </source>
</reference>
<evidence type="ECO:0000313" key="2">
    <source>
        <dbReference type="EMBL" id="WDG11101.1"/>
    </source>
</evidence>
<proteinExistence type="predicted"/>
<accession>A0AAQ3B2G4</accession>
<evidence type="ECO:0008006" key="4">
    <source>
        <dbReference type="Google" id="ProtNLM"/>
    </source>
</evidence>
<dbReference type="Proteomes" id="UP001219537">
    <property type="component" value="Chromosome 2"/>
</dbReference>
<dbReference type="EMBL" id="CP117989">
    <property type="protein sequence ID" value="WDG11101.1"/>
    <property type="molecule type" value="Genomic_DNA"/>
</dbReference>
<protein>
    <recommendedName>
        <fullName evidence="4">Molecular chaperone</fullName>
    </recommendedName>
</protein>
<dbReference type="Gene3D" id="2.60.40.10">
    <property type="entry name" value="Immunoglobulins"/>
    <property type="match status" value="1"/>
</dbReference>
<feature type="chain" id="PRO_5042861541" description="Molecular chaperone" evidence="1">
    <location>
        <begin position="22"/>
        <end position="246"/>
    </location>
</feature>
<evidence type="ECO:0000256" key="1">
    <source>
        <dbReference type="SAM" id="SignalP"/>
    </source>
</evidence>
<sequence length="246" mass="27257">MKKLISYALMAACLAPSAASASGIAIDSMIGFTKNGVGKFTVTNTAEYRQFIQIAISDIEIKNGQLVKTPYTRENINQWSMNARPARAVIEPGLKKDFQFSYEPKVKSKTDQDHIYQFTFVPTPYFPNGEKEQSTMQVAIGFAPVVIVPAEEDQPIAFDIKSNGDKLQIKNNGKTYLRAHLDTCSATATGVERKQCTDVVYVLSGRDLNVPLADVMQNKPMKVTFSTHEYKYKDTISLPVGAKLSK</sequence>
<evidence type="ECO:0000313" key="3">
    <source>
        <dbReference type="Proteomes" id="UP001219537"/>
    </source>
</evidence>
<name>A0AAQ3B2G4_9VIBR</name>
<dbReference type="RefSeq" id="WP_005428488.1">
    <property type="nucleotide sequence ID" value="NZ_CP117989.1"/>
</dbReference>
<dbReference type="AlphaFoldDB" id="A0AAQ3B2G4"/>
<dbReference type="InterPro" id="IPR013783">
    <property type="entry name" value="Ig-like_fold"/>
</dbReference>
<gene>
    <name evidence="2" type="ORF">PUN50_17700</name>
</gene>
<organism evidence="2 3">
    <name type="scientific">Vibrio campbellii</name>
    <dbReference type="NCBI Taxonomy" id="680"/>
    <lineage>
        <taxon>Bacteria</taxon>
        <taxon>Pseudomonadati</taxon>
        <taxon>Pseudomonadota</taxon>
        <taxon>Gammaproteobacteria</taxon>
        <taxon>Vibrionales</taxon>
        <taxon>Vibrionaceae</taxon>
        <taxon>Vibrio</taxon>
    </lineage>
</organism>